<dbReference type="NCBIfam" id="TIGR03619">
    <property type="entry name" value="F420_Rv2161c"/>
    <property type="match status" value="1"/>
</dbReference>
<dbReference type="PANTHER" id="PTHR42847:SF4">
    <property type="entry name" value="ALKANESULFONATE MONOOXYGENASE-RELATED"/>
    <property type="match status" value="1"/>
</dbReference>
<evidence type="ECO:0000313" key="7">
    <source>
        <dbReference type="EMBL" id="WFG40372.1"/>
    </source>
</evidence>
<feature type="domain" description="Luciferase-like" evidence="5">
    <location>
        <begin position="7"/>
        <end position="255"/>
    </location>
</feature>
<name>A0AAJ6CUB5_9CHLR</name>
<dbReference type="RefSeq" id="WP_342825414.1">
    <property type="nucleotide sequence ID" value="NZ_WMBD01000003.1"/>
</dbReference>
<dbReference type="Pfam" id="PF00296">
    <property type="entry name" value="Bac_luciferase"/>
    <property type="match status" value="1"/>
</dbReference>
<keyword evidence="1" id="KW-0285">Flavoprotein</keyword>
<reference evidence="7" key="2">
    <citation type="journal article" date="2023" name="Nat. Commun.">
        <title>Cultivation of marine bacteria of the SAR202 clade.</title>
        <authorList>
            <person name="Lim Y."/>
            <person name="Seo J.H."/>
            <person name="Giovannoni S.J."/>
            <person name="Kang I."/>
            <person name="Cho J.C."/>
        </authorList>
    </citation>
    <scope>NUCLEOTIDE SEQUENCE</scope>
    <source>
        <strain evidence="7">JH1073</strain>
    </source>
</reference>
<keyword evidence="3 7" id="KW-0560">Oxidoreductase</keyword>
<dbReference type="AlphaFoldDB" id="A0AAJ6CUB5"/>
<dbReference type="SUPFAM" id="SSF51679">
    <property type="entry name" value="Bacterial luciferase-like"/>
    <property type="match status" value="1"/>
</dbReference>
<dbReference type="EMBL" id="WMBE01000003">
    <property type="protein sequence ID" value="MDG0867235.1"/>
    <property type="molecule type" value="Genomic_DNA"/>
</dbReference>
<protein>
    <submittedName>
        <fullName evidence="7">TIGR03619 family F420-dependent LLM class oxidoreductase</fullName>
        <ecNumber evidence="7">1.-.-.-</ecNumber>
    </submittedName>
</protein>
<dbReference type="GO" id="GO:0008726">
    <property type="term" value="F:alkanesulfonate monooxygenase activity"/>
    <property type="evidence" value="ECO:0007669"/>
    <property type="project" value="TreeGrafter"/>
</dbReference>
<evidence type="ECO:0000256" key="4">
    <source>
        <dbReference type="ARBA" id="ARBA00023033"/>
    </source>
</evidence>
<evidence type="ECO:0000256" key="1">
    <source>
        <dbReference type="ARBA" id="ARBA00022630"/>
    </source>
</evidence>
<organism evidence="7 8">
    <name type="scientific">Candidatus Lucifugimonas marina</name>
    <dbReference type="NCBI Taxonomy" id="3038979"/>
    <lineage>
        <taxon>Bacteria</taxon>
        <taxon>Bacillati</taxon>
        <taxon>Chloroflexota</taxon>
        <taxon>Dehalococcoidia</taxon>
        <taxon>SAR202 cluster</taxon>
        <taxon>Candidatus Lucifugimonadales</taxon>
        <taxon>Candidatus Lucifugimonadaceae</taxon>
        <taxon>Candidatus Lucifugimonas</taxon>
    </lineage>
</organism>
<dbReference type="InterPro" id="IPR036661">
    <property type="entry name" value="Luciferase-like_sf"/>
</dbReference>
<dbReference type="EMBL" id="CP046147">
    <property type="protein sequence ID" value="WFG40372.1"/>
    <property type="molecule type" value="Genomic_DNA"/>
</dbReference>
<evidence type="ECO:0000313" key="6">
    <source>
        <dbReference type="EMBL" id="MDG0867235.1"/>
    </source>
</evidence>
<proteinExistence type="predicted"/>
<dbReference type="Proteomes" id="UP001219901">
    <property type="component" value="Chromosome"/>
</dbReference>
<keyword evidence="4" id="KW-0503">Monooxygenase</keyword>
<reference evidence="8 9" key="1">
    <citation type="submission" date="2019-11" db="EMBL/GenBank/DDBJ databases">
        <authorList>
            <person name="Cho J.-C."/>
        </authorList>
    </citation>
    <scope>NUCLEOTIDE SEQUENCE [LARGE SCALE GENOMIC DNA]</scope>
    <source>
        <strain evidence="7 8">JH1073</strain>
        <strain evidence="6 9">JH702</strain>
    </source>
</reference>
<dbReference type="InterPro" id="IPR050172">
    <property type="entry name" value="SsuD_RutA_monooxygenase"/>
</dbReference>
<dbReference type="GO" id="GO:0046306">
    <property type="term" value="P:alkanesulfonate catabolic process"/>
    <property type="evidence" value="ECO:0007669"/>
    <property type="project" value="TreeGrafter"/>
</dbReference>
<reference evidence="8" key="3">
    <citation type="submission" date="2023-06" db="EMBL/GenBank/DDBJ databases">
        <title>Pangenomics reveal diversification of enzyme families and niche specialization in globally abundant SAR202 bacteria.</title>
        <authorList>
            <person name="Saw J.H.W."/>
        </authorList>
    </citation>
    <scope>NUCLEOTIDE SEQUENCE [LARGE SCALE GENOMIC DNA]</scope>
    <source>
        <strain evidence="8">JH1073</strain>
    </source>
</reference>
<evidence type="ECO:0000313" key="8">
    <source>
        <dbReference type="Proteomes" id="UP001219901"/>
    </source>
</evidence>
<gene>
    <name evidence="6" type="ORF">GKO46_09150</name>
    <name evidence="7" type="ORF">GKO48_12380</name>
</gene>
<evidence type="ECO:0000313" key="9">
    <source>
        <dbReference type="Proteomes" id="UP001321249"/>
    </source>
</evidence>
<keyword evidence="2" id="KW-0288">FMN</keyword>
<dbReference type="PANTHER" id="PTHR42847">
    <property type="entry name" value="ALKANESULFONATE MONOOXYGENASE"/>
    <property type="match status" value="1"/>
</dbReference>
<evidence type="ECO:0000259" key="5">
    <source>
        <dbReference type="Pfam" id="PF00296"/>
    </source>
</evidence>
<evidence type="ECO:0000256" key="3">
    <source>
        <dbReference type="ARBA" id="ARBA00023002"/>
    </source>
</evidence>
<sequence>MWHPSRMKYGIAATTSVTPATTPQSQADYVRRMAQTAEDAGFDSVWISDRTVYPKDLAARYPDEFGLGKADPSAQNVLEAVTTLSYIAGATTRVKVGMSVLVLPFRHPVLNAKMLTTLDVLSGGRLIAGFGTGWMPEEFATMNADFDERGRVTDEHIRAFMALCQGEEYEGSITSTAGMTFFPRPLQTPYPPVWIGGNSKAAIRRAVRHGDAWHGIGQSPSEVSNTRDAIGTLCETEGRPPSEVAITLRSTLVLDREVLDDTGQRKTLTGSPQQIRDDLNQYQDAGLDYLVISIDQPTEDDTAQAAFSFAKLANL</sequence>
<keyword evidence="8" id="KW-1185">Reference proteome</keyword>
<evidence type="ECO:0000256" key="2">
    <source>
        <dbReference type="ARBA" id="ARBA00022643"/>
    </source>
</evidence>
<accession>A0AAJ6CUB5</accession>
<dbReference type="EC" id="1.-.-.-" evidence="7"/>
<dbReference type="InterPro" id="IPR019921">
    <property type="entry name" value="Lucif-like_OxRdtase_Rv2161c"/>
</dbReference>
<dbReference type="Gene3D" id="3.20.20.30">
    <property type="entry name" value="Luciferase-like domain"/>
    <property type="match status" value="1"/>
</dbReference>
<dbReference type="Proteomes" id="UP001321249">
    <property type="component" value="Unassembled WGS sequence"/>
</dbReference>
<dbReference type="InterPro" id="IPR011251">
    <property type="entry name" value="Luciferase-like_dom"/>
</dbReference>